<dbReference type="KEGG" id="vg:18563743"/>
<organism evidence="1 2">
    <name type="scientific">Bacillus phage G</name>
    <dbReference type="NCBI Taxonomy" id="2884420"/>
    <lineage>
        <taxon>Viruses</taxon>
        <taxon>Duplodnaviria</taxon>
        <taxon>Heunggongvirae</taxon>
        <taxon>Uroviricota</taxon>
        <taxon>Caudoviricetes</taxon>
        <taxon>Donellivirus</taxon>
        <taxon>Donellivirus gee</taxon>
    </lineage>
</organism>
<accession>G3MAS0</accession>
<evidence type="ECO:0000313" key="2">
    <source>
        <dbReference type="Proteomes" id="UP000009273"/>
    </source>
</evidence>
<dbReference type="RefSeq" id="YP_009015832.1">
    <property type="nucleotide sequence ID" value="NC_023719.1"/>
</dbReference>
<proteinExistence type="predicted"/>
<dbReference type="EMBL" id="JN638751">
    <property type="protein sequence ID" value="AEO93787.1"/>
    <property type="molecule type" value="Genomic_DNA"/>
</dbReference>
<keyword evidence="2" id="KW-1185">Reference proteome</keyword>
<sequence>MDATKAFIFANEANEDDHSVYSWVYVKDDDCIEETLAVELMEYTAYAAGHGKRAKRIYLKPDLIEMPKELFDKWEEYNMNGDTDFMEEIVNGLIDAKLVADSLK</sequence>
<evidence type="ECO:0000313" key="1">
    <source>
        <dbReference type="EMBL" id="AEO93787.1"/>
    </source>
</evidence>
<gene>
    <name evidence="1" type="primary">529</name>
    <name evidence="1" type="ORF">G_529</name>
</gene>
<reference evidence="1 2" key="1">
    <citation type="submission" date="2011-09" db="EMBL/GenBank/DDBJ databases">
        <authorList>
            <person name="Pope W.H."/>
            <person name="Pedulla M.L."/>
            <person name="Ford M.E."/>
            <person name="Peebles C.L."/>
            <person name="Hatfull G.H."/>
            <person name="Hendrix R.W."/>
        </authorList>
    </citation>
    <scope>NUCLEOTIDE SEQUENCE [LARGE SCALE GENOMIC DNA]</scope>
    <source>
        <strain evidence="1">G</strain>
    </source>
</reference>
<dbReference type="GeneID" id="18563743"/>
<name>G3MAS0_9CAUD</name>
<protein>
    <submittedName>
        <fullName evidence="1">Gp529</fullName>
    </submittedName>
</protein>
<dbReference type="Proteomes" id="UP000009273">
    <property type="component" value="Segment"/>
</dbReference>